<evidence type="ECO:0008006" key="4">
    <source>
        <dbReference type="Google" id="ProtNLM"/>
    </source>
</evidence>
<comment type="caution">
    <text evidence="2">The sequence shown here is derived from an EMBL/GenBank/DDBJ whole genome shotgun (WGS) entry which is preliminary data.</text>
</comment>
<accession>A0ABV3EH98</accession>
<sequence>MGALLALASALGHGVVDFAGGLLSRRVPHSAVTSSTCSPPVAGRSPSRWFPPPSTPPLPVVLGLTVLCERISRRQAVGLVGAAVATVLLTVG</sequence>
<dbReference type="EMBL" id="JBEZLS010000051">
    <property type="protein sequence ID" value="MEU9356369.1"/>
    <property type="molecule type" value="Genomic_DNA"/>
</dbReference>
<keyword evidence="3" id="KW-1185">Reference proteome</keyword>
<feature type="region of interest" description="Disordered" evidence="1">
    <location>
        <begin position="31"/>
        <end position="50"/>
    </location>
</feature>
<protein>
    <recommendedName>
        <fullName evidence="4">Integral membrane protein</fullName>
    </recommendedName>
</protein>
<evidence type="ECO:0000313" key="3">
    <source>
        <dbReference type="Proteomes" id="UP001551582"/>
    </source>
</evidence>
<name>A0ABV3EH98_9ACTN</name>
<evidence type="ECO:0000313" key="2">
    <source>
        <dbReference type="EMBL" id="MEU9356369.1"/>
    </source>
</evidence>
<organism evidence="2 3">
    <name type="scientific">Streptomyces griseoloalbus</name>
    <dbReference type="NCBI Taxonomy" id="67303"/>
    <lineage>
        <taxon>Bacteria</taxon>
        <taxon>Bacillati</taxon>
        <taxon>Actinomycetota</taxon>
        <taxon>Actinomycetes</taxon>
        <taxon>Kitasatosporales</taxon>
        <taxon>Streptomycetaceae</taxon>
        <taxon>Streptomyces</taxon>
    </lineage>
</organism>
<gene>
    <name evidence="2" type="ORF">AB0D65_36605</name>
</gene>
<reference evidence="2 3" key="1">
    <citation type="submission" date="2024-06" db="EMBL/GenBank/DDBJ databases">
        <title>The Natural Products Discovery Center: Release of the First 8490 Sequenced Strains for Exploring Actinobacteria Biosynthetic Diversity.</title>
        <authorList>
            <person name="Kalkreuter E."/>
            <person name="Kautsar S.A."/>
            <person name="Yang D."/>
            <person name="Bader C.D."/>
            <person name="Teijaro C.N."/>
            <person name="Fluegel L."/>
            <person name="Davis C.M."/>
            <person name="Simpson J.R."/>
            <person name="Lauterbach L."/>
            <person name="Steele A.D."/>
            <person name="Gui C."/>
            <person name="Meng S."/>
            <person name="Li G."/>
            <person name="Viehrig K."/>
            <person name="Ye F."/>
            <person name="Su P."/>
            <person name="Kiefer A.F."/>
            <person name="Nichols A."/>
            <person name="Cepeda A.J."/>
            <person name="Yan W."/>
            <person name="Fan B."/>
            <person name="Jiang Y."/>
            <person name="Adhikari A."/>
            <person name="Zheng C.-J."/>
            <person name="Schuster L."/>
            <person name="Cowan T.M."/>
            <person name="Smanski M.J."/>
            <person name="Chevrette M.G."/>
            <person name="De Carvalho L.P.S."/>
            <person name="Shen B."/>
        </authorList>
    </citation>
    <scope>NUCLEOTIDE SEQUENCE [LARGE SCALE GENOMIC DNA]</scope>
    <source>
        <strain evidence="2 3">NPDC048274</strain>
    </source>
</reference>
<proteinExistence type="predicted"/>
<dbReference type="Proteomes" id="UP001551582">
    <property type="component" value="Unassembled WGS sequence"/>
</dbReference>
<evidence type="ECO:0000256" key="1">
    <source>
        <dbReference type="SAM" id="MobiDB-lite"/>
    </source>
</evidence>
<dbReference type="RefSeq" id="WP_359990010.1">
    <property type="nucleotide sequence ID" value="NZ_JBEZLS010000051.1"/>
</dbReference>